<protein>
    <submittedName>
        <fullName evidence="2">Uncharacterized protein</fullName>
    </submittedName>
</protein>
<dbReference type="RefSeq" id="WP_422919193.1">
    <property type="nucleotide sequence ID" value="NZ_JAMZEJ010000003.1"/>
</dbReference>
<comment type="caution">
    <text evidence="2">The sequence shown here is derived from an EMBL/GenBank/DDBJ whole genome shotgun (WGS) entry which is preliminary data.</text>
</comment>
<keyword evidence="3" id="KW-1185">Reference proteome</keyword>
<dbReference type="EMBL" id="JAMZEJ010000003">
    <property type="protein sequence ID" value="MCQ8240478.1"/>
    <property type="molecule type" value="Genomic_DNA"/>
</dbReference>
<accession>A0ABT1VXU5</accession>
<dbReference type="Proteomes" id="UP001524547">
    <property type="component" value="Unassembled WGS sequence"/>
</dbReference>
<gene>
    <name evidence="2" type="ORF">NFI88_06420</name>
</gene>
<organism evidence="2 3">
    <name type="scientific">Rhizosaccharibacter radicis</name>
    <dbReference type="NCBI Taxonomy" id="2782605"/>
    <lineage>
        <taxon>Bacteria</taxon>
        <taxon>Pseudomonadati</taxon>
        <taxon>Pseudomonadota</taxon>
        <taxon>Alphaproteobacteria</taxon>
        <taxon>Acetobacterales</taxon>
        <taxon>Acetobacteraceae</taxon>
        <taxon>Rhizosaccharibacter</taxon>
    </lineage>
</organism>
<evidence type="ECO:0000256" key="1">
    <source>
        <dbReference type="SAM" id="MobiDB-lite"/>
    </source>
</evidence>
<proteinExistence type="predicted"/>
<evidence type="ECO:0000313" key="3">
    <source>
        <dbReference type="Proteomes" id="UP001524547"/>
    </source>
</evidence>
<evidence type="ECO:0000313" key="2">
    <source>
        <dbReference type="EMBL" id="MCQ8240478.1"/>
    </source>
</evidence>
<feature type="region of interest" description="Disordered" evidence="1">
    <location>
        <begin position="1"/>
        <end position="28"/>
    </location>
</feature>
<name>A0ABT1VXU5_9PROT</name>
<feature type="region of interest" description="Disordered" evidence="1">
    <location>
        <begin position="54"/>
        <end position="74"/>
    </location>
</feature>
<sequence>MRGRHFQEAPTPGDSMGDPPEKFPVPHVGRFRITGDQERHEGRDAQTNAYIAPFGSAYPDASPVGDGLARRVGH</sequence>
<reference evidence="2 3" key="1">
    <citation type="submission" date="2022-06" db="EMBL/GenBank/DDBJ databases">
        <title>Rhizosaccharibacter gen. nov. sp. nov. KSS12, endophytic bacteria isolated from sugarcane.</title>
        <authorList>
            <person name="Pitiwittayakul N."/>
        </authorList>
    </citation>
    <scope>NUCLEOTIDE SEQUENCE [LARGE SCALE GENOMIC DNA]</scope>
    <source>
        <strain evidence="2 3">KSS12</strain>
    </source>
</reference>